<evidence type="ECO:0000256" key="6">
    <source>
        <dbReference type="ARBA" id="ARBA00023136"/>
    </source>
</evidence>
<dbReference type="CDD" id="cd06261">
    <property type="entry name" value="TM_PBP2"/>
    <property type="match status" value="1"/>
</dbReference>
<dbReference type="Pfam" id="PF00528">
    <property type="entry name" value="BPD_transp_1"/>
    <property type="match status" value="1"/>
</dbReference>
<evidence type="ECO:0000256" key="1">
    <source>
        <dbReference type="ARBA" id="ARBA00004651"/>
    </source>
</evidence>
<evidence type="ECO:0000313" key="10">
    <source>
        <dbReference type="Proteomes" id="UP001229952"/>
    </source>
</evidence>
<sequence>MPIGYAAYQSLFRTQRSGLGLAPPTTVFSGIDNYLKVLSDSAFLTGVGRVLLSGAVQLPLMLGFALLLALLLDSGAARFAKFFRLAYFLPYAIPGVIAAILWSFQYVKGISPLLDGLAALGIDAPLLKPGWVLASIGNIVTWSWTGYNMLVLYTALRAIPKELYQAAQLDGCGDLRIAWHIKIPLVRPALIMTGVFSIIGTLQLFNEPSVLKPVAAGSIDTGYTPSMLAYQAAFGANDYNIAATIAVVLALTTAVLSFTFLKLSQRGTTS</sequence>
<evidence type="ECO:0000313" key="9">
    <source>
        <dbReference type="EMBL" id="WLQ39006.1"/>
    </source>
</evidence>
<dbReference type="PANTHER" id="PTHR30193">
    <property type="entry name" value="ABC TRANSPORTER PERMEASE PROTEIN"/>
    <property type="match status" value="1"/>
</dbReference>
<feature type="transmembrane region" description="Helical" evidence="7">
    <location>
        <begin position="241"/>
        <end position="261"/>
    </location>
</feature>
<feature type="transmembrane region" description="Helical" evidence="7">
    <location>
        <begin position="50"/>
        <end position="72"/>
    </location>
</feature>
<feature type="transmembrane region" description="Helical" evidence="7">
    <location>
        <begin position="131"/>
        <end position="156"/>
    </location>
</feature>
<keyword evidence="10" id="KW-1185">Reference proteome</keyword>
<dbReference type="Proteomes" id="UP001229952">
    <property type="component" value="Chromosome"/>
</dbReference>
<keyword evidence="4 7" id="KW-0812">Transmembrane</keyword>
<name>A0ABY9HWR3_9ACTN</name>
<comment type="similarity">
    <text evidence="7">Belongs to the binding-protein-dependent transport system permease family.</text>
</comment>
<evidence type="ECO:0000256" key="5">
    <source>
        <dbReference type="ARBA" id="ARBA00022989"/>
    </source>
</evidence>
<dbReference type="RefSeq" id="WP_306085669.1">
    <property type="nucleotide sequence ID" value="NZ_CP120992.1"/>
</dbReference>
<evidence type="ECO:0000256" key="4">
    <source>
        <dbReference type="ARBA" id="ARBA00022692"/>
    </source>
</evidence>
<organism evidence="9 10">
    <name type="scientific">Streptomyces laculatispora</name>
    <dbReference type="NCBI Taxonomy" id="887464"/>
    <lineage>
        <taxon>Bacteria</taxon>
        <taxon>Bacillati</taxon>
        <taxon>Actinomycetota</taxon>
        <taxon>Actinomycetes</taxon>
        <taxon>Kitasatosporales</taxon>
        <taxon>Streptomycetaceae</taxon>
        <taxon>Streptomyces</taxon>
    </lineage>
</organism>
<dbReference type="InterPro" id="IPR035906">
    <property type="entry name" value="MetI-like_sf"/>
</dbReference>
<evidence type="ECO:0000256" key="7">
    <source>
        <dbReference type="RuleBase" id="RU363032"/>
    </source>
</evidence>
<evidence type="ECO:0000259" key="8">
    <source>
        <dbReference type="PROSITE" id="PS50928"/>
    </source>
</evidence>
<feature type="domain" description="ABC transmembrane type-1" evidence="8">
    <location>
        <begin position="47"/>
        <end position="260"/>
    </location>
</feature>
<accession>A0ABY9HWR3</accession>
<dbReference type="SUPFAM" id="SSF161098">
    <property type="entry name" value="MetI-like"/>
    <property type="match status" value="1"/>
</dbReference>
<keyword evidence="2 7" id="KW-0813">Transport</keyword>
<keyword evidence="5 7" id="KW-1133">Transmembrane helix</keyword>
<feature type="transmembrane region" description="Helical" evidence="7">
    <location>
        <begin position="185"/>
        <end position="205"/>
    </location>
</feature>
<dbReference type="Gene3D" id="1.10.3720.10">
    <property type="entry name" value="MetI-like"/>
    <property type="match status" value="1"/>
</dbReference>
<keyword evidence="3" id="KW-1003">Cell membrane</keyword>
<keyword evidence="6 7" id="KW-0472">Membrane</keyword>
<feature type="transmembrane region" description="Helical" evidence="7">
    <location>
        <begin position="84"/>
        <end position="104"/>
    </location>
</feature>
<dbReference type="PROSITE" id="PS50928">
    <property type="entry name" value="ABC_TM1"/>
    <property type="match status" value="1"/>
</dbReference>
<protein>
    <submittedName>
        <fullName evidence="9">Sugar ABC transporter permease</fullName>
    </submittedName>
</protein>
<proteinExistence type="inferred from homology"/>
<reference evidence="9 10" key="1">
    <citation type="submission" date="2023-03" db="EMBL/GenBank/DDBJ databases">
        <title>Isolation and description of six Streptomyces strains from soil environments, able to metabolize different microbial glucans.</title>
        <authorList>
            <person name="Widen T."/>
            <person name="Larsbrink J."/>
        </authorList>
    </citation>
    <scope>NUCLEOTIDE SEQUENCE [LARGE SCALE GENOMIC DNA]</scope>
    <source>
        <strain evidence="9 10">Mut2</strain>
    </source>
</reference>
<gene>
    <name evidence="9" type="ORF">P8A22_02565</name>
</gene>
<dbReference type="InterPro" id="IPR051393">
    <property type="entry name" value="ABC_transporter_permease"/>
</dbReference>
<evidence type="ECO:0000256" key="3">
    <source>
        <dbReference type="ARBA" id="ARBA00022475"/>
    </source>
</evidence>
<dbReference type="PANTHER" id="PTHR30193:SF41">
    <property type="entry name" value="DIACETYLCHITOBIOSE UPTAKE SYSTEM PERMEASE PROTEIN NGCF"/>
    <property type="match status" value="1"/>
</dbReference>
<dbReference type="InterPro" id="IPR000515">
    <property type="entry name" value="MetI-like"/>
</dbReference>
<dbReference type="EMBL" id="CP120992">
    <property type="protein sequence ID" value="WLQ39006.1"/>
    <property type="molecule type" value="Genomic_DNA"/>
</dbReference>
<comment type="subcellular location">
    <subcellularLocation>
        <location evidence="1 7">Cell membrane</location>
        <topology evidence="1 7">Multi-pass membrane protein</topology>
    </subcellularLocation>
</comment>
<evidence type="ECO:0000256" key="2">
    <source>
        <dbReference type="ARBA" id="ARBA00022448"/>
    </source>
</evidence>